<feature type="compositionally biased region" description="Basic residues" evidence="1">
    <location>
        <begin position="31"/>
        <end position="43"/>
    </location>
</feature>
<reference evidence="2" key="1">
    <citation type="submission" date="2015-04" db="UniProtKB">
        <authorList>
            <consortium name="EnsemblPlants"/>
        </authorList>
    </citation>
    <scope>IDENTIFICATION</scope>
</reference>
<feature type="region of interest" description="Disordered" evidence="1">
    <location>
        <begin position="105"/>
        <end position="128"/>
    </location>
</feature>
<feature type="compositionally biased region" description="Basic and acidic residues" evidence="1">
    <location>
        <begin position="21"/>
        <end position="30"/>
    </location>
</feature>
<evidence type="ECO:0000313" key="3">
    <source>
        <dbReference type="Proteomes" id="UP000026962"/>
    </source>
</evidence>
<dbReference type="AlphaFoldDB" id="A0A0E0MG46"/>
<dbReference type="Gramene" id="OPUNC11G13370.1">
    <property type="protein sequence ID" value="OPUNC11G13370.1"/>
    <property type="gene ID" value="OPUNC11G13370"/>
</dbReference>
<sequence length="146" mass="17072">MSRGRQWWRRPCCEEARPKRVPVRHDEAGRRGARKCGQRRRWSTQREARPVRRDRWLHAEIGWQGTLVQRCPRAGRGLDCGGAMSFKKWPEYTKKNQNRVIVNQTRSNTQKEHLEASKYQQEAPPKTECDCSVPTCSELNAKVRSG</sequence>
<dbReference type="EnsemblPlants" id="OPUNC11G13370.1">
    <property type="protein sequence ID" value="OPUNC11G13370.1"/>
    <property type="gene ID" value="OPUNC11G13370"/>
</dbReference>
<dbReference type="Proteomes" id="UP000026962">
    <property type="component" value="Chromosome 11"/>
</dbReference>
<reference evidence="2" key="2">
    <citation type="submission" date="2018-05" db="EMBL/GenBank/DDBJ databases">
        <title>OpunRS2 (Oryza punctata Reference Sequence Version 2).</title>
        <authorList>
            <person name="Zhang J."/>
            <person name="Kudrna D."/>
            <person name="Lee S."/>
            <person name="Talag J."/>
            <person name="Welchert J."/>
            <person name="Wing R.A."/>
        </authorList>
    </citation>
    <scope>NUCLEOTIDE SEQUENCE [LARGE SCALE GENOMIC DNA]</scope>
</reference>
<organism evidence="2">
    <name type="scientific">Oryza punctata</name>
    <name type="common">Red rice</name>
    <dbReference type="NCBI Taxonomy" id="4537"/>
    <lineage>
        <taxon>Eukaryota</taxon>
        <taxon>Viridiplantae</taxon>
        <taxon>Streptophyta</taxon>
        <taxon>Embryophyta</taxon>
        <taxon>Tracheophyta</taxon>
        <taxon>Spermatophyta</taxon>
        <taxon>Magnoliopsida</taxon>
        <taxon>Liliopsida</taxon>
        <taxon>Poales</taxon>
        <taxon>Poaceae</taxon>
        <taxon>BOP clade</taxon>
        <taxon>Oryzoideae</taxon>
        <taxon>Oryzeae</taxon>
        <taxon>Oryzinae</taxon>
        <taxon>Oryza</taxon>
    </lineage>
</organism>
<dbReference type="HOGENOM" id="CLU_1780440_0_0_1"/>
<feature type="region of interest" description="Disordered" evidence="1">
    <location>
        <begin position="21"/>
        <end position="49"/>
    </location>
</feature>
<protein>
    <submittedName>
        <fullName evidence="2">Uncharacterized protein</fullName>
    </submittedName>
</protein>
<keyword evidence="3" id="KW-1185">Reference proteome</keyword>
<evidence type="ECO:0000313" key="2">
    <source>
        <dbReference type="EnsemblPlants" id="OPUNC11G13370.1"/>
    </source>
</evidence>
<name>A0A0E0MG46_ORYPU</name>
<proteinExistence type="predicted"/>
<accession>A0A0E0MG46</accession>
<evidence type="ECO:0000256" key="1">
    <source>
        <dbReference type="SAM" id="MobiDB-lite"/>
    </source>
</evidence>